<sequence>MEIWKATFNIQHSTFNNLALTTFNKYGQIHPEAPDVANMESKVWRRPTLGSVEKKGMKPKEPKTFGKNTKAVTNRV</sequence>
<evidence type="ECO:0000256" key="1">
    <source>
        <dbReference type="SAM" id="MobiDB-lite"/>
    </source>
</evidence>
<reference evidence="2 3" key="1">
    <citation type="submission" date="2024-01" db="EMBL/GenBank/DDBJ databases">
        <authorList>
            <person name="Waweru B."/>
        </authorList>
    </citation>
    <scope>NUCLEOTIDE SEQUENCE [LARGE SCALE GENOMIC DNA]</scope>
</reference>
<accession>A0AAV1RHB9</accession>
<dbReference type="Proteomes" id="UP001314170">
    <property type="component" value="Unassembled WGS sequence"/>
</dbReference>
<dbReference type="EMBL" id="CAWUPB010000994">
    <property type="protein sequence ID" value="CAK7335816.1"/>
    <property type="molecule type" value="Genomic_DNA"/>
</dbReference>
<feature type="region of interest" description="Disordered" evidence="1">
    <location>
        <begin position="53"/>
        <end position="76"/>
    </location>
</feature>
<proteinExistence type="predicted"/>
<evidence type="ECO:0000313" key="2">
    <source>
        <dbReference type="EMBL" id="CAK7335816.1"/>
    </source>
</evidence>
<feature type="compositionally biased region" description="Polar residues" evidence="1">
    <location>
        <begin position="66"/>
        <end position="76"/>
    </location>
</feature>
<comment type="caution">
    <text evidence="2">The sequence shown here is derived from an EMBL/GenBank/DDBJ whole genome shotgun (WGS) entry which is preliminary data.</text>
</comment>
<gene>
    <name evidence="2" type="ORF">DCAF_LOCUS10819</name>
</gene>
<keyword evidence="3" id="KW-1185">Reference proteome</keyword>
<evidence type="ECO:0000313" key="3">
    <source>
        <dbReference type="Proteomes" id="UP001314170"/>
    </source>
</evidence>
<feature type="compositionally biased region" description="Basic and acidic residues" evidence="1">
    <location>
        <begin position="53"/>
        <end position="64"/>
    </location>
</feature>
<organism evidence="2 3">
    <name type="scientific">Dovyalis caffra</name>
    <dbReference type="NCBI Taxonomy" id="77055"/>
    <lineage>
        <taxon>Eukaryota</taxon>
        <taxon>Viridiplantae</taxon>
        <taxon>Streptophyta</taxon>
        <taxon>Embryophyta</taxon>
        <taxon>Tracheophyta</taxon>
        <taxon>Spermatophyta</taxon>
        <taxon>Magnoliopsida</taxon>
        <taxon>eudicotyledons</taxon>
        <taxon>Gunneridae</taxon>
        <taxon>Pentapetalae</taxon>
        <taxon>rosids</taxon>
        <taxon>fabids</taxon>
        <taxon>Malpighiales</taxon>
        <taxon>Salicaceae</taxon>
        <taxon>Flacourtieae</taxon>
        <taxon>Dovyalis</taxon>
    </lineage>
</organism>
<name>A0AAV1RHB9_9ROSI</name>
<protein>
    <submittedName>
        <fullName evidence="2">Uncharacterized protein</fullName>
    </submittedName>
</protein>
<dbReference type="AlphaFoldDB" id="A0AAV1RHB9"/>